<feature type="compositionally biased region" description="Polar residues" evidence="1">
    <location>
        <begin position="158"/>
        <end position="175"/>
    </location>
</feature>
<dbReference type="AlphaFoldDB" id="A0AAV8XSZ2"/>
<proteinExistence type="predicted"/>
<name>A0AAV8XSZ2_9CUCU</name>
<dbReference type="Proteomes" id="UP001162162">
    <property type="component" value="Unassembled WGS sequence"/>
</dbReference>
<dbReference type="EMBL" id="JAPWTK010000342">
    <property type="protein sequence ID" value="KAJ8942110.1"/>
    <property type="molecule type" value="Genomic_DNA"/>
</dbReference>
<dbReference type="Gene3D" id="3.30.420.10">
    <property type="entry name" value="Ribonuclease H-like superfamily/Ribonuclease H"/>
    <property type="match status" value="1"/>
</dbReference>
<feature type="region of interest" description="Disordered" evidence="1">
    <location>
        <begin position="150"/>
        <end position="183"/>
    </location>
</feature>
<reference evidence="2" key="1">
    <citation type="journal article" date="2023" name="Insect Mol. Biol.">
        <title>Genome sequencing provides insights into the evolution of gene families encoding plant cell wall-degrading enzymes in longhorned beetles.</title>
        <authorList>
            <person name="Shin N.R."/>
            <person name="Okamura Y."/>
            <person name="Kirsch R."/>
            <person name="Pauchet Y."/>
        </authorList>
    </citation>
    <scope>NUCLEOTIDE SEQUENCE</scope>
    <source>
        <strain evidence="2">AMC_N1</strain>
    </source>
</reference>
<organism evidence="2 3">
    <name type="scientific">Aromia moschata</name>
    <dbReference type="NCBI Taxonomy" id="1265417"/>
    <lineage>
        <taxon>Eukaryota</taxon>
        <taxon>Metazoa</taxon>
        <taxon>Ecdysozoa</taxon>
        <taxon>Arthropoda</taxon>
        <taxon>Hexapoda</taxon>
        <taxon>Insecta</taxon>
        <taxon>Pterygota</taxon>
        <taxon>Neoptera</taxon>
        <taxon>Endopterygota</taxon>
        <taxon>Coleoptera</taxon>
        <taxon>Polyphaga</taxon>
        <taxon>Cucujiformia</taxon>
        <taxon>Chrysomeloidea</taxon>
        <taxon>Cerambycidae</taxon>
        <taxon>Cerambycinae</taxon>
        <taxon>Callichromatini</taxon>
        <taxon>Aromia</taxon>
    </lineage>
</organism>
<evidence type="ECO:0000256" key="1">
    <source>
        <dbReference type="SAM" id="MobiDB-lite"/>
    </source>
</evidence>
<accession>A0AAV8XSZ2</accession>
<evidence type="ECO:0000313" key="3">
    <source>
        <dbReference type="Proteomes" id="UP001162162"/>
    </source>
</evidence>
<sequence length="183" mass="19717">MFIFGRIYTSWPCYSPKLSLLVERKSSLDEGLHTQNPEKVNIWAGTIGENIIGPFFIDGNLNGETYLALLQNNVVPTMANLYPAEGNPHLPELHPLALPIIITVLNLDDEFGEHPQIIWQISLSAKISGVLSSRFSNGANQGLQMAPQEKIQGGLSPGSVQVRSTSANPAISPNGMSAPALTA</sequence>
<gene>
    <name evidence="2" type="ORF">NQ318_000705</name>
</gene>
<comment type="caution">
    <text evidence="2">The sequence shown here is derived from an EMBL/GenBank/DDBJ whole genome shotgun (WGS) entry which is preliminary data.</text>
</comment>
<evidence type="ECO:0000313" key="2">
    <source>
        <dbReference type="EMBL" id="KAJ8942110.1"/>
    </source>
</evidence>
<protein>
    <submittedName>
        <fullName evidence="2">Uncharacterized protein</fullName>
    </submittedName>
</protein>
<dbReference type="GO" id="GO:0003676">
    <property type="term" value="F:nucleic acid binding"/>
    <property type="evidence" value="ECO:0007669"/>
    <property type="project" value="InterPro"/>
</dbReference>
<keyword evidence="3" id="KW-1185">Reference proteome</keyword>
<dbReference type="InterPro" id="IPR036397">
    <property type="entry name" value="RNaseH_sf"/>
</dbReference>